<dbReference type="EC" id="2.1.1.-" evidence="2"/>
<dbReference type="Gene3D" id="3.40.50.150">
    <property type="entry name" value="Vaccinia Virus protein VP39"/>
    <property type="match status" value="1"/>
</dbReference>
<keyword evidence="2" id="KW-0808">Transferase</keyword>
<gene>
    <name evidence="2" type="ORF">ACFSYJ_25415</name>
</gene>
<evidence type="ECO:0000259" key="1">
    <source>
        <dbReference type="Pfam" id="PF13649"/>
    </source>
</evidence>
<dbReference type="EMBL" id="JBHUKU010000014">
    <property type="protein sequence ID" value="MFD2461972.1"/>
    <property type="molecule type" value="Genomic_DNA"/>
</dbReference>
<dbReference type="InterPro" id="IPR041698">
    <property type="entry name" value="Methyltransf_25"/>
</dbReference>
<dbReference type="RefSeq" id="WP_345391194.1">
    <property type="nucleotide sequence ID" value="NZ_BAABHG010000004.1"/>
</dbReference>
<dbReference type="Pfam" id="PF13649">
    <property type="entry name" value="Methyltransf_25"/>
    <property type="match status" value="1"/>
</dbReference>
<reference evidence="3" key="1">
    <citation type="journal article" date="2019" name="Int. J. Syst. Evol. Microbiol.">
        <title>The Global Catalogue of Microorganisms (GCM) 10K type strain sequencing project: providing services to taxonomists for standard genome sequencing and annotation.</title>
        <authorList>
            <consortium name="The Broad Institute Genomics Platform"/>
            <consortium name="The Broad Institute Genome Sequencing Center for Infectious Disease"/>
            <person name="Wu L."/>
            <person name="Ma J."/>
        </authorList>
    </citation>
    <scope>NUCLEOTIDE SEQUENCE [LARGE SCALE GENOMIC DNA]</scope>
    <source>
        <strain evidence="3">CGMCC 4.7643</strain>
    </source>
</reference>
<dbReference type="Proteomes" id="UP001597419">
    <property type="component" value="Unassembled WGS sequence"/>
</dbReference>
<dbReference type="CDD" id="cd02440">
    <property type="entry name" value="AdoMet_MTases"/>
    <property type="match status" value="1"/>
</dbReference>
<dbReference type="SUPFAM" id="SSF53335">
    <property type="entry name" value="S-adenosyl-L-methionine-dependent methyltransferases"/>
    <property type="match status" value="1"/>
</dbReference>
<dbReference type="PANTHER" id="PTHR42912:SF80">
    <property type="entry name" value="METHYLTRANSFERASE DOMAIN-CONTAINING PROTEIN"/>
    <property type="match status" value="1"/>
</dbReference>
<proteinExistence type="predicted"/>
<keyword evidence="2" id="KW-0489">Methyltransferase</keyword>
<accession>A0ABW5GMI7</accession>
<dbReference type="PANTHER" id="PTHR42912">
    <property type="entry name" value="METHYLTRANSFERASE"/>
    <property type="match status" value="1"/>
</dbReference>
<name>A0ABW5GMI7_9PSEU</name>
<protein>
    <submittedName>
        <fullName evidence="2">Class I SAM-dependent methyltransferase</fullName>
        <ecNumber evidence="2">2.1.1.-</ecNumber>
    </submittedName>
</protein>
<organism evidence="2 3">
    <name type="scientific">Amycolatopsis samaneae</name>
    <dbReference type="NCBI Taxonomy" id="664691"/>
    <lineage>
        <taxon>Bacteria</taxon>
        <taxon>Bacillati</taxon>
        <taxon>Actinomycetota</taxon>
        <taxon>Actinomycetes</taxon>
        <taxon>Pseudonocardiales</taxon>
        <taxon>Pseudonocardiaceae</taxon>
        <taxon>Amycolatopsis</taxon>
    </lineage>
</organism>
<dbReference type="InterPro" id="IPR050508">
    <property type="entry name" value="Methyltransf_Superfamily"/>
</dbReference>
<dbReference type="InterPro" id="IPR029063">
    <property type="entry name" value="SAM-dependent_MTases_sf"/>
</dbReference>
<evidence type="ECO:0000313" key="3">
    <source>
        <dbReference type="Proteomes" id="UP001597419"/>
    </source>
</evidence>
<sequence length="279" mass="30519">MNETDLRDSVAGLFDRSAETYDAVGVDFFAVFARHLLDDAGLRPGERVLDIGCGRGAVLFPAAERVGPAGSVTGIDLSPGMVERTTRDIRARKLATVTAEVMDAQEPTLPDASFDVVLASAVVFFLPDPLAGLRAWHRLLRPGGRLGVTLFGGNDPRWSGIERVFRPFVPPAMIQAMVNPESPVVSQENFTRALGTAGFTGIASETREHAIRFTGPEQWVDWSLSHGQRAFWEFVPEERRSRVRSEVLGELDRLRAPDGGIVMRQVVRYTVATADSSGR</sequence>
<dbReference type="GO" id="GO:0008168">
    <property type="term" value="F:methyltransferase activity"/>
    <property type="evidence" value="ECO:0007669"/>
    <property type="project" value="UniProtKB-KW"/>
</dbReference>
<comment type="caution">
    <text evidence="2">The sequence shown here is derived from an EMBL/GenBank/DDBJ whole genome shotgun (WGS) entry which is preliminary data.</text>
</comment>
<dbReference type="GO" id="GO:0032259">
    <property type="term" value="P:methylation"/>
    <property type="evidence" value="ECO:0007669"/>
    <property type="project" value="UniProtKB-KW"/>
</dbReference>
<keyword evidence="3" id="KW-1185">Reference proteome</keyword>
<feature type="domain" description="Methyltransferase" evidence="1">
    <location>
        <begin position="48"/>
        <end position="144"/>
    </location>
</feature>
<evidence type="ECO:0000313" key="2">
    <source>
        <dbReference type="EMBL" id="MFD2461972.1"/>
    </source>
</evidence>